<dbReference type="SUPFAM" id="SSF82689">
    <property type="entry name" value="Mechanosensitive channel protein MscS (YggB), C-terminal domain"/>
    <property type="match status" value="1"/>
</dbReference>
<dbReference type="Gene3D" id="2.30.30.60">
    <property type="match status" value="1"/>
</dbReference>
<dbReference type="InterPro" id="IPR006685">
    <property type="entry name" value="MscS_channel_2nd"/>
</dbReference>
<evidence type="ECO:0000256" key="4">
    <source>
        <dbReference type="ARBA" id="ARBA00022692"/>
    </source>
</evidence>
<reference evidence="10" key="1">
    <citation type="journal article" date="2014" name="Front. Microbiol.">
        <title>High frequency of phylogenetically diverse reductive dehalogenase-homologous genes in deep subseafloor sedimentary metagenomes.</title>
        <authorList>
            <person name="Kawai M."/>
            <person name="Futagami T."/>
            <person name="Toyoda A."/>
            <person name="Takaki Y."/>
            <person name="Nishi S."/>
            <person name="Hori S."/>
            <person name="Arai W."/>
            <person name="Tsubouchi T."/>
            <person name="Morono Y."/>
            <person name="Uchiyama I."/>
            <person name="Ito T."/>
            <person name="Fujiyama A."/>
            <person name="Inagaki F."/>
            <person name="Takami H."/>
        </authorList>
    </citation>
    <scope>NUCLEOTIDE SEQUENCE</scope>
    <source>
        <strain evidence="10">Expedition CK06-06</strain>
    </source>
</reference>
<keyword evidence="5 7" id="KW-1133">Transmembrane helix</keyword>
<dbReference type="EMBL" id="BART01003453">
    <property type="protein sequence ID" value="GAG56861.1"/>
    <property type="molecule type" value="Genomic_DNA"/>
</dbReference>
<dbReference type="InterPro" id="IPR049278">
    <property type="entry name" value="MS_channel_C"/>
</dbReference>
<evidence type="ECO:0000256" key="6">
    <source>
        <dbReference type="ARBA" id="ARBA00023136"/>
    </source>
</evidence>
<dbReference type="PANTHER" id="PTHR30221:SF1">
    <property type="entry name" value="SMALL-CONDUCTANCE MECHANOSENSITIVE CHANNEL"/>
    <property type="match status" value="1"/>
</dbReference>
<dbReference type="InterPro" id="IPR045275">
    <property type="entry name" value="MscS_archaea/bacteria_type"/>
</dbReference>
<dbReference type="InterPro" id="IPR011066">
    <property type="entry name" value="MscS_channel_C_sf"/>
</dbReference>
<evidence type="ECO:0000256" key="3">
    <source>
        <dbReference type="ARBA" id="ARBA00022475"/>
    </source>
</evidence>
<comment type="similarity">
    <text evidence="2">Belongs to the MscS (TC 1.A.23) family.</text>
</comment>
<dbReference type="Gene3D" id="1.10.287.1260">
    <property type="match status" value="1"/>
</dbReference>
<comment type="caution">
    <text evidence="10">The sequence shown here is derived from an EMBL/GenBank/DDBJ whole genome shotgun (WGS) entry which is preliminary data.</text>
</comment>
<feature type="transmembrane region" description="Helical" evidence="7">
    <location>
        <begin position="15"/>
        <end position="36"/>
    </location>
</feature>
<proteinExistence type="inferred from homology"/>
<evidence type="ECO:0000256" key="1">
    <source>
        <dbReference type="ARBA" id="ARBA00004651"/>
    </source>
</evidence>
<dbReference type="InterPro" id="IPR023408">
    <property type="entry name" value="MscS_beta-dom_sf"/>
</dbReference>
<protein>
    <recommendedName>
        <fullName evidence="11">Mechanosensitive ion channel family protein</fullName>
    </recommendedName>
</protein>
<dbReference type="AlphaFoldDB" id="X1A9L0"/>
<dbReference type="GO" id="GO:0005886">
    <property type="term" value="C:plasma membrane"/>
    <property type="evidence" value="ECO:0007669"/>
    <property type="project" value="UniProtKB-SubCell"/>
</dbReference>
<feature type="domain" description="Mechanosensitive ion channel MscS C-terminal" evidence="9">
    <location>
        <begin position="182"/>
        <end position="244"/>
    </location>
</feature>
<feature type="non-terminal residue" evidence="10">
    <location>
        <position position="245"/>
    </location>
</feature>
<dbReference type="InterPro" id="IPR010920">
    <property type="entry name" value="LSM_dom_sf"/>
</dbReference>
<organism evidence="10">
    <name type="scientific">marine sediment metagenome</name>
    <dbReference type="NCBI Taxonomy" id="412755"/>
    <lineage>
        <taxon>unclassified sequences</taxon>
        <taxon>metagenomes</taxon>
        <taxon>ecological metagenomes</taxon>
    </lineage>
</organism>
<dbReference type="Pfam" id="PF21082">
    <property type="entry name" value="MS_channel_3rd"/>
    <property type="match status" value="1"/>
</dbReference>
<dbReference type="SUPFAM" id="SSF50182">
    <property type="entry name" value="Sm-like ribonucleoproteins"/>
    <property type="match status" value="1"/>
</dbReference>
<name>X1A9L0_9ZZZZ</name>
<keyword evidence="6 7" id="KW-0472">Membrane</keyword>
<evidence type="ECO:0000259" key="8">
    <source>
        <dbReference type="Pfam" id="PF00924"/>
    </source>
</evidence>
<evidence type="ECO:0008006" key="11">
    <source>
        <dbReference type="Google" id="ProtNLM"/>
    </source>
</evidence>
<feature type="transmembrane region" description="Helical" evidence="7">
    <location>
        <begin position="85"/>
        <end position="104"/>
    </location>
</feature>
<dbReference type="PANTHER" id="PTHR30221">
    <property type="entry name" value="SMALL-CONDUCTANCE MECHANOSENSITIVE CHANNEL"/>
    <property type="match status" value="1"/>
</dbReference>
<evidence type="ECO:0000259" key="9">
    <source>
        <dbReference type="Pfam" id="PF21082"/>
    </source>
</evidence>
<evidence type="ECO:0000256" key="2">
    <source>
        <dbReference type="ARBA" id="ARBA00008017"/>
    </source>
</evidence>
<evidence type="ECO:0000256" key="7">
    <source>
        <dbReference type="SAM" id="Phobius"/>
    </source>
</evidence>
<keyword evidence="4 7" id="KW-0812">Transmembrane</keyword>
<dbReference type="SUPFAM" id="SSF82861">
    <property type="entry name" value="Mechanosensitive channel protein MscS (YggB), transmembrane region"/>
    <property type="match status" value="1"/>
</dbReference>
<sequence length="245" mass="27135">MHFRKLDGTNFVHTVAQQAADLGVAVALVWFIFKLVSIVDFKLKKWAASTDNAIDDVLAPLAGRTMRVFIVIIGGILIIQNLTGVKFGALLASLGIGGIAVALATKDSIANFFGTLTILFDKPFQLGERILIDNYDGVVEDVGFRSTRIRTLTGHLVTIPNGKAVSSGVENIGKRPHIRWLTNITITYDTPPDKVEKAVSIIKEILDNHEGMHPDFPPRVYFNGFNDWSLNITVFAWYHPAVYWD</sequence>
<dbReference type="InterPro" id="IPR011014">
    <property type="entry name" value="MscS_channel_TM-2"/>
</dbReference>
<evidence type="ECO:0000313" key="10">
    <source>
        <dbReference type="EMBL" id="GAG56861.1"/>
    </source>
</evidence>
<comment type="subcellular location">
    <subcellularLocation>
        <location evidence="1">Cell membrane</location>
        <topology evidence="1">Multi-pass membrane protein</topology>
    </subcellularLocation>
</comment>
<dbReference type="Gene3D" id="3.30.70.100">
    <property type="match status" value="1"/>
</dbReference>
<accession>X1A9L0</accession>
<gene>
    <name evidence="10" type="ORF">S01H4_09510</name>
</gene>
<evidence type="ECO:0000256" key="5">
    <source>
        <dbReference type="ARBA" id="ARBA00022989"/>
    </source>
</evidence>
<feature type="domain" description="Mechanosensitive ion channel MscS" evidence="8">
    <location>
        <begin position="107"/>
        <end position="172"/>
    </location>
</feature>
<feature type="transmembrane region" description="Helical" evidence="7">
    <location>
        <begin position="57"/>
        <end position="79"/>
    </location>
</feature>
<keyword evidence="3" id="KW-1003">Cell membrane</keyword>
<dbReference type="GO" id="GO:0008381">
    <property type="term" value="F:mechanosensitive monoatomic ion channel activity"/>
    <property type="evidence" value="ECO:0007669"/>
    <property type="project" value="InterPro"/>
</dbReference>
<dbReference type="Pfam" id="PF00924">
    <property type="entry name" value="MS_channel_2nd"/>
    <property type="match status" value="1"/>
</dbReference>